<evidence type="ECO:0000256" key="1">
    <source>
        <dbReference type="ARBA" id="ARBA00008535"/>
    </source>
</evidence>
<reference evidence="5" key="1">
    <citation type="submission" date="2025-08" db="UniProtKB">
        <authorList>
            <consortium name="Ensembl"/>
        </authorList>
    </citation>
    <scope>IDENTIFICATION</scope>
</reference>
<evidence type="ECO:0000313" key="5">
    <source>
        <dbReference type="Ensembl" id="ENSOTSP00005081344.2"/>
    </source>
</evidence>
<dbReference type="PANTHER" id="PTHR10903:SF179">
    <property type="entry name" value="GTPASE IMAP FAMILY MEMBER 8"/>
    <property type="match status" value="1"/>
</dbReference>
<dbReference type="FunFam" id="3.40.50.300:FF:001809">
    <property type="entry name" value="Si:ch1073-365p7.2"/>
    <property type="match status" value="1"/>
</dbReference>
<comment type="similarity">
    <text evidence="1">Belongs to the TRAFAC class TrmE-Era-EngA-EngB-Septin-like GTPase superfamily. AIG1/Toc34/Toc159-like paraseptin GTPase family. IAN subfamily.</text>
</comment>
<dbReference type="Proteomes" id="UP000694402">
    <property type="component" value="Unassembled WGS sequence"/>
</dbReference>
<reference evidence="5" key="2">
    <citation type="submission" date="2025-09" db="UniProtKB">
        <authorList>
            <consortium name="Ensembl"/>
        </authorList>
    </citation>
    <scope>IDENTIFICATION</scope>
</reference>
<proteinExistence type="inferred from homology"/>
<evidence type="ECO:0000313" key="6">
    <source>
        <dbReference type="Proteomes" id="UP000694402"/>
    </source>
</evidence>
<dbReference type="GO" id="GO:0005525">
    <property type="term" value="F:GTP binding"/>
    <property type="evidence" value="ECO:0007669"/>
    <property type="project" value="UniProtKB-KW"/>
</dbReference>
<keyword evidence="2" id="KW-0547">Nucleotide-binding</keyword>
<dbReference type="PROSITE" id="PS51720">
    <property type="entry name" value="G_AIG1"/>
    <property type="match status" value="1"/>
</dbReference>
<organism evidence="5 6">
    <name type="scientific">Oncorhynchus tshawytscha</name>
    <name type="common">Chinook salmon</name>
    <name type="synonym">Salmo tshawytscha</name>
    <dbReference type="NCBI Taxonomy" id="74940"/>
    <lineage>
        <taxon>Eukaryota</taxon>
        <taxon>Metazoa</taxon>
        <taxon>Chordata</taxon>
        <taxon>Craniata</taxon>
        <taxon>Vertebrata</taxon>
        <taxon>Euteleostomi</taxon>
        <taxon>Actinopterygii</taxon>
        <taxon>Neopterygii</taxon>
        <taxon>Teleostei</taxon>
        <taxon>Protacanthopterygii</taxon>
        <taxon>Salmoniformes</taxon>
        <taxon>Salmonidae</taxon>
        <taxon>Salmoninae</taxon>
        <taxon>Oncorhynchus</taxon>
    </lineage>
</organism>
<sequence>HPQSKHQLWPPFLPSCHLSEIRVMLLGARGSGKSSAGNTILGQGGSFEVRRRTVQWMVGAGDVAGRQVTVVDTPGWWMNYFSQDSPVFDRHYTLSPVSLCSPGPHALLLMVRVDRSFTGTYRRAVQEHLELITDAVWAHIIVLFNFGDWLGDTTIEQHIESEGEALQWLVEKCGNRYHVLNNRSNSGFQVTELMRKIEELMSFNSSSYCKIEGGILQEKRREEQKRAGERLTRRQKQRETARSLLGELNQSLSKWELYCPSELRIMLLSGRNTGRSSAGNTILGRGTLK</sequence>
<dbReference type="InterPro" id="IPR045058">
    <property type="entry name" value="GIMA/IAN/Toc"/>
</dbReference>
<dbReference type="Pfam" id="PF04548">
    <property type="entry name" value="AIG1"/>
    <property type="match status" value="1"/>
</dbReference>
<dbReference type="Gene3D" id="3.40.50.300">
    <property type="entry name" value="P-loop containing nucleotide triphosphate hydrolases"/>
    <property type="match status" value="1"/>
</dbReference>
<dbReference type="PANTHER" id="PTHR10903">
    <property type="entry name" value="GTPASE, IMAP FAMILY MEMBER-RELATED"/>
    <property type="match status" value="1"/>
</dbReference>
<dbReference type="InterPro" id="IPR027417">
    <property type="entry name" value="P-loop_NTPase"/>
</dbReference>
<dbReference type="SUPFAM" id="SSF52540">
    <property type="entry name" value="P-loop containing nucleoside triphosphate hydrolases"/>
    <property type="match status" value="1"/>
</dbReference>
<dbReference type="GeneTree" id="ENSGT00940000162556"/>
<keyword evidence="3" id="KW-0342">GTP-binding</keyword>
<evidence type="ECO:0000259" key="4">
    <source>
        <dbReference type="PROSITE" id="PS51720"/>
    </source>
</evidence>
<dbReference type="InterPro" id="IPR006703">
    <property type="entry name" value="G_AIG1"/>
</dbReference>
<evidence type="ECO:0000256" key="2">
    <source>
        <dbReference type="ARBA" id="ARBA00022741"/>
    </source>
</evidence>
<keyword evidence="6" id="KW-1185">Reference proteome</keyword>
<name>A0A8C8IJB2_ONCTS</name>
<evidence type="ECO:0000256" key="3">
    <source>
        <dbReference type="ARBA" id="ARBA00023134"/>
    </source>
</evidence>
<dbReference type="AlphaFoldDB" id="A0A8C8IJB2"/>
<feature type="domain" description="AIG1-type G" evidence="4">
    <location>
        <begin position="18"/>
        <end position="212"/>
    </location>
</feature>
<dbReference type="Ensembl" id="ENSOTST00005088141.2">
    <property type="protein sequence ID" value="ENSOTSP00005081344.2"/>
    <property type="gene ID" value="ENSOTSG00005038246.2"/>
</dbReference>
<accession>A0A8C8IJB2</accession>
<protein>
    <recommendedName>
        <fullName evidence="4">AIG1-type G domain-containing protein</fullName>
    </recommendedName>
</protein>